<dbReference type="AlphaFoldDB" id="S7UR90"/>
<dbReference type="Pfam" id="PF13231">
    <property type="entry name" value="PMT_2"/>
    <property type="match status" value="1"/>
</dbReference>
<proteinExistence type="predicted"/>
<evidence type="ECO:0000313" key="11">
    <source>
        <dbReference type="Proteomes" id="UP000014975"/>
    </source>
</evidence>
<evidence type="ECO:0000313" key="10">
    <source>
        <dbReference type="EMBL" id="EPR34803.1"/>
    </source>
</evidence>
<dbReference type="PANTHER" id="PTHR33908">
    <property type="entry name" value="MANNOSYLTRANSFERASE YKCB-RELATED"/>
    <property type="match status" value="1"/>
</dbReference>
<feature type="transmembrane region" description="Helical" evidence="8">
    <location>
        <begin position="416"/>
        <end position="433"/>
    </location>
</feature>
<dbReference type="eggNOG" id="COG1807">
    <property type="taxonomic scope" value="Bacteria"/>
</dbReference>
<dbReference type="STRING" id="1121439.dsat_2622"/>
<dbReference type="PATRIC" id="fig|1121439.3.peg.1023"/>
<dbReference type="GO" id="GO:0010041">
    <property type="term" value="P:response to iron(III) ion"/>
    <property type="evidence" value="ECO:0007669"/>
    <property type="project" value="TreeGrafter"/>
</dbReference>
<evidence type="ECO:0000256" key="1">
    <source>
        <dbReference type="ARBA" id="ARBA00004651"/>
    </source>
</evidence>
<dbReference type="RefSeq" id="WP_020886507.1">
    <property type="nucleotide sequence ID" value="NZ_ATHI01000006.1"/>
</dbReference>
<feature type="domain" description="Glycosyltransferase RgtA/B/C/D-like" evidence="9">
    <location>
        <begin position="69"/>
        <end position="228"/>
    </location>
</feature>
<sequence>MMNVLRFFWELARSRPFLFLALLLAVQTFAMFGGRALWFSDEVRYAAAFANLLDGHWLVLYLNGSMYPDKPPVYFWFLWLIGQFTGGATPTTFFIGAAASTLAALFAVCLLARRVAEASKDATLLAGLILLSTFYFVGLAQYSRMDVLFTAFILAAQVALYLGVKENARSFLVVLGFVLMGVAALIKGPFGVGLPLLAILVFLAWQGRLRRLFRLDFGFGLFLLVAIVGAWAVGAHLSEGPAYLDNILNKQIYQRAVRSWHHDHPWWHYLATLPLVWLPWTLILLVLPWRRFSVEKLVDLWATRREAGGKAFLWCAFLSQFVLLSAVHTKIVIYALPLFAPAAILVAMAIMDMPEEKSRRFWGLTAVVMGLIALAVPVFEVASPWPIPVGGTGLAFLCLAATAGAVWLARGMDSQLPAFVLALGVTLTLFPVGRLTIPTLDPAMSPKAQAETMGMYASAGFAPAAFNVYPGIYQYYLRPFTPQGLYMETKDEAVLEQFLADNPKAAVVLRTRDFERLRERFATLRPVQEQWIVDRPYVLAIQGGEGPP</sequence>
<evidence type="ECO:0000256" key="6">
    <source>
        <dbReference type="ARBA" id="ARBA00022989"/>
    </source>
</evidence>
<evidence type="ECO:0000256" key="3">
    <source>
        <dbReference type="ARBA" id="ARBA00022676"/>
    </source>
</evidence>
<feature type="transmembrane region" description="Helical" evidence="8">
    <location>
        <begin position="307"/>
        <end position="325"/>
    </location>
</feature>
<dbReference type="EMBL" id="ATHI01000006">
    <property type="protein sequence ID" value="EPR34803.1"/>
    <property type="molecule type" value="Genomic_DNA"/>
</dbReference>
<dbReference type="Proteomes" id="UP000014975">
    <property type="component" value="Unassembled WGS sequence"/>
</dbReference>
<gene>
    <name evidence="10" type="ORF">dsat_2622</name>
</gene>
<dbReference type="GO" id="GO:0016763">
    <property type="term" value="F:pentosyltransferase activity"/>
    <property type="evidence" value="ECO:0007669"/>
    <property type="project" value="TreeGrafter"/>
</dbReference>
<keyword evidence="3 10" id="KW-0328">Glycosyltransferase</keyword>
<feature type="transmembrane region" description="Helical" evidence="8">
    <location>
        <begin position="266"/>
        <end position="287"/>
    </location>
</feature>
<keyword evidence="11" id="KW-1185">Reference proteome</keyword>
<feature type="transmembrane region" description="Helical" evidence="8">
    <location>
        <begin position="361"/>
        <end position="379"/>
    </location>
</feature>
<keyword evidence="5 8" id="KW-0812">Transmembrane</keyword>
<dbReference type="OrthoDB" id="9815691at2"/>
<feature type="transmembrane region" description="Helical" evidence="8">
    <location>
        <begin position="147"/>
        <end position="164"/>
    </location>
</feature>
<evidence type="ECO:0000256" key="4">
    <source>
        <dbReference type="ARBA" id="ARBA00022679"/>
    </source>
</evidence>
<dbReference type="GO" id="GO:0005886">
    <property type="term" value="C:plasma membrane"/>
    <property type="evidence" value="ECO:0007669"/>
    <property type="project" value="UniProtKB-SubCell"/>
</dbReference>
<evidence type="ECO:0000256" key="7">
    <source>
        <dbReference type="ARBA" id="ARBA00023136"/>
    </source>
</evidence>
<evidence type="ECO:0000256" key="5">
    <source>
        <dbReference type="ARBA" id="ARBA00022692"/>
    </source>
</evidence>
<evidence type="ECO:0000256" key="8">
    <source>
        <dbReference type="SAM" id="Phobius"/>
    </source>
</evidence>
<evidence type="ECO:0000259" key="9">
    <source>
        <dbReference type="Pfam" id="PF13231"/>
    </source>
</evidence>
<comment type="subcellular location">
    <subcellularLocation>
        <location evidence="1">Cell membrane</location>
        <topology evidence="1">Multi-pass membrane protein</topology>
    </subcellularLocation>
</comment>
<keyword evidence="6 8" id="KW-1133">Transmembrane helix</keyword>
<dbReference type="InterPro" id="IPR050297">
    <property type="entry name" value="LipidA_mod_glycosyltrf_83"/>
</dbReference>
<dbReference type="InterPro" id="IPR038731">
    <property type="entry name" value="RgtA/B/C-like"/>
</dbReference>
<keyword evidence="7 8" id="KW-0472">Membrane</keyword>
<name>S7UR90_9BACT</name>
<feature type="transmembrane region" description="Helical" evidence="8">
    <location>
        <begin position="453"/>
        <end position="477"/>
    </location>
</feature>
<reference evidence="10 11" key="1">
    <citation type="journal article" date="2013" name="Genome Announc.">
        <title>Draft genome sequences for three mercury-methylating, sulfate-reducing bacteria.</title>
        <authorList>
            <person name="Brown S.D."/>
            <person name="Hurt R.A.Jr."/>
            <person name="Gilmour C.C."/>
            <person name="Elias D.A."/>
        </authorList>
    </citation>
    <scope>NUCLEOTIDE SEQUENCE [LARGE SCALE GENOMIC DNA]</scope>
    <source>
        <strain evidence="10 11">DSM 16529</strain>
    </source>
</reference>
<accession>S7UR90</accession>
<organism evidence="10 11">
    <name type="scientific">Alkalidesulfovibrio alkalitolerans DSM 16529</name>
    <dbReference type="NCBI Taxonomy" id="1121439"/>
    <lineage>
        <taxon>Bacteria</taxon>
        <taxon>Pseudomonadati</taxon>
        <taxon>Thermodesulfobacteriota</taxon>
        <taxon>Desulfovibrionia</taxon>
        <taxon>Desulfovibrionales</taxon>
        <taxon>Desulfovibrionaceae</taxon>
        <taxon>Alkalidesulfovibrio</taxon>
    </lineage>
</organism>
<feature type="transmembrane region" description="Helical" evidence="8">
    <location>
        <begin position="215"/>
        <end position="234"/>
    </location>
</feature>
<dbReference type="PANTHER" id="PTHR33908:SF3">
    <property type="entry name" value="UNDECAPRENYL PHOSPHATE-ALPHA-4-AMINO-4-DEOXY-L-ARABINOSE ARABINOSYL TRANSFERASE"/>
    <property type="match status" value="1"/>
</dbReference>
<dbReference type="GO" id="GO:0009103">
    <property type="term" value="P:lipopolysaccharide biosynthetic process"/>
    <property type="evidence" value="ECO:0007669"/>
    <property type="project" value="UniProtKB-ARBA"/>
</dbReference>
<feature type="transmembrane region" description="Helical" evidence="8">
    <location>
        <begin position="122"/>
        <end position="140"/>
    </location>
</feature>
<feature type="transmembrane region" description="Helical" evidence="8">
    <location>
        <begin position="331"/>
        <end position="349"/>
    </location>
</feature>
<feature type="transmembrane region" description="Helical" evidence="8">
    <location>
        <begin position="170"/>
        <end position="203"/>
    </location>
</feature>
<feature type="transmembrane region" description="Helical" evidence="8">
    <location>
        <begin position="93"/>
        <end position="116"/>
    </location>
</feature>
<protein>
    <submittedName>
        <fullName evidence="10">Dolichyl-phosphate-mannose-protein mannosyltransferase family protein</fullName>
    </submittedName>
</protein>
<evidence type="ECO:0000256" key="2">
    <source>
        <dbReference type="ARBA" id="ARBA00022475"/>
    </source>
</evidence>
<keyword evidence="2" id="KW-1003">Cell membrane</keyword>
<feature type="transmembrane region" description="Helical" evidence="8">
    <location>
        <begin position="385"/>
        <end position="409"/>
    </location>
</feature>
<comment type="caution">
    <text evidence="10">The sequence shown here is derived from an EMBL/GenBank/DDBJ whole genome shotgun (WGS) entry which is preliminary data.</text>
</comment>
<keyword evidence="4 10" id="KW-0808">Transferase</keyword>